<evidence type="ECO:0000313" key="2">
    <source>
        <dbReference type="EMBL" id="KAK9871580.1"/>
    </source>
</evidence>
<organism evidence="2 3">
    <name type="scientific">Henosepilachna vigintioctopunctata</name>
    <dbReference type="NCBI Taxonomy" id="420089"/>
    <lineage>
        <taxon>Eukaryota</taxon>
        <taxon>Metazoa</taxon>
        <taxon>Ecdysozoa</taxon>
        <taxon>Arthropoda</taxon>
        <taxon>Hexapoda</taxon>
        <taxon>Insecta</taxon>
        <taxon>Pterygota</taxon>
        <taxon>Neoptera</taxon>
        <taxon>Endopterygota</taxon>
        <taxon>Coleoptera</taxon>
        <taxon>Polyphaga</taxon>
        <taxon>Cucujiformia</taxon>
        <taxon>Coccinelloidea</taxon>
        <taxon>Coccinellidae</taxon>
        <taxon>Epilachninae</taxon>
        <taxon>Epilachnini</taxon>
        <taxon>Henosepilachna</taxon>
    </lineage>
</organism>
<evidence type="ECO:0000313" key="3">
    <source>
        <dbReference type="Proteomes" id="UP001431783"/>
    </source>
</evidence>
<protein>
    <submittedName>
        <fullName evidence="2">Uncharacterized protein</fullName>
    </submittedName>
</protein>
<reference evidence="2 3" key="1">
    <citation type="submission" date="2023-03" db="EMBL/GenBank/DDBJ databases">
        <title>Genome insight into feeding habits of ladybird beetles.</title>
        <authorList>
            <person name="Li H.-S."/>
            <person name="Huang Y.-H."/>
            <person name="Pang H."/>
        </authorList>
    </citation>
    <scope>NUCLEOTIDE SEQUENCE [LARGE SCALE GENOMIC DNA]</scope>
    <source>
        <strain evidence="2">SYSU_2023b</strain>
        <tissue evidence="2">Whole body</tissue>
    </source>
</reference>
<comment type="caution">
    <text evidence="2">The sequence shown here is derived from an EMBL/GenBank/DDBJ whole genome shotgun (WGS) entry which is preliminary data.</text>
</comment>
<keyword evidence="3" id="KW-1185">Reference proteome</keyword>
<dbReference type="Proteomes" id="UP001431783">
    <property type="component" value="Unassembled WGS sequence"/>
</dbReference>
<dbReference type="AlphaFoldDB" id="A0AAW1TUS8"/>
<gene>
    <name evidence="2" type="ORF">WA026_012961</name>
</gene>
<dbReference type="EMBL" id="JARQZJ010000006">
    <property type="protein sequence ID" value="KAK9871580.1"/>
    <property type="molecule type" value="Genomic_DNA"/>
</dbReference>
<evidence type="ECO:0000256" key="1">
    <source>
        <dbReference type="SAM" id="MobiDB-lite"/>
    </source>
</evidence>
<name>A0AAW1TUS8_9CUCU</name>
<proteinExistence type="predicted"/>
<feature type="region of interest" description="Disordered" evidence="1">
    <location>
        <begin position="259"/>
        <end position="286"/>
    </location>
</feature>
<accession>A0AAW1TUS8</accession>
<sequence length="286" mass="31319">MDENSNLGKKIFDFNNETEETMTDVAVKISELLNNSTTANIVPTTAATVTKPLKIDASVGALKKELPRGISPMVDGRVLSATSVSQAINKMNDTVLDTKTLIRESGLSKLSPAASAIISMSRENNFQSPNKNKIQDIEQIEIKHVDDRKDSSIFTTEKNDKSVTTNTNTYKINNGNLDANNFTKGQNSDKNSVGNHVTSTGLMDSKTLEVHVQNNIGKLINTEKVLVQKSESEKLRESRTVFAPEIKPVQPIQILVKEKPSDQDVESGNVRLPVSATNGSFHGRPR</sequence>